<protein>
    <recommendedName>
        <fullName evidence="4">Polysaccharide chain length determinant N-terminal domain-containing protein</fullName>
    </recommendedName>
</protein>
<dbReference type="SUPFAM" id="SSF52540">
    <property type="entry name" value="P-loop containing nucleoside triphosphate hydrolases"/>
    <property type="match status" value="1"/>
</dbReference>
<dbReference type="GO" id="GO:0005886">
    <property type="term" value="C:plasma membrane"/>
    <property type="evidence" value="ECO:0007669"/>
    <property type="project" value="TreeGrafter"/>
</dbReference>
<dbReference type="EMBL" id="CACSAS010000001">
    <property type="protein sequence ID" value="CAA0091364.1"/>
    <property type="molecule type" value="Genomic_DNA"/>
</dbReference>
<keyword evidence="3" id="KW-1185">Reference proteome</keyword>
<gene>
    <name evidence="2" type="ORF">STARVERO_01300</name>
</gene>
<dbReference type="PANTHER" id="PTHR32309:SF13">
    <property type="entry name" value="FERRIC ENTEROBACTIN TRANSPORT PROTEIN FEPE"/>
    <property type="match status" value="1"/>
</dbReference>
<dbReference type="Gene3D" id="3.40.50.300">
    <property type="entry name" value="P-loop containing nucleotide triphosphate hydrolases"/>
    <property type="match status" value="1"/>
</dbReference>
<feature type="region of interest" description="Disordered" evidence="1">
    <location>
        <begin position="1"/>
        <end position="27"/>
    </location>
</feature>
<dbReference type="InterPro" id="IPR027417">
    <property type="entry name" value="P-loop_NTPase"/>
</dbReference>
<evidence type="ECO:0000313" key="2">
    <source>
        <dbReference type="EMBL" id="CAA0091364.1"/>
    </source>
</evidence>
<dbReference type="GO" id="GO:0004713">
    <property type="term" value="F:protein tyrosine kinase activity"/>
    <property type="evidence" value="ECO:0007669"/>
    <property type="project" value="TreeGrafter"/>
</dbReference>
<dbReference type="Proteomes" id="UP000433050">
    <property type="component" value="Unassembled WGS sequence"/>
</dbReference>
<evidence type="ECO:0000313" key="3">
    <source>
        <dbReference type="Proteomes" id="UP000433050"/>
    </source>
</evidence>
<name>A0A5S9NKX8_9HYPH</name>
<organism evidence="2 3">
    <name type="scientific">Starkeya nomas</name>
    <dbReference type="NCBI Taxonomy" id="2666134"/>
    <lineage>
        <taxon>Bacteria</taxon>
        <taxon>Pseudomonadati</taxon>
        <taxon>Pseudomonadota</taxon>
        <taxon>Alphaproteobacteria</taxon>
        <taxon>Hyphomicrobiales</taxon>
        <taxon>Xanthobacteraceae</taxon>
        <taxon>Starkeya</taxon>
    </lineage>
</organism>
<evidence type="ECO:0008006" key="4">
    <source>
        <dbReference type="Google" id="ProtNLM"/>
    </source>
</evidence>
<dbReference type="AlphaFoldDB" id="A0A5S9NKX8"/>
<sequence length="501" mass="52487">MGTMMDPNDISVNTVAPSPDEANVEPGDAIRTTGTLRHLRRLLFGPAIAALLVAGATSQIATPRYTAQARVWSDHRSFAAGRDGVQVLSSREFARQVIESHNLAARLAKPLGEPANALSGAVSLAGFATPPEPMPASREALALRTIERGLSVRDAGNGQIAVDFASPDPRLSADVANAFARNYLELRETRGPFSMDPNGATTAPSPAPVRIIASAVPSTSARWPTPLISSLATGIGTFLLVLGFQALARRRASTGGQEIGAVPMPEMAPQTMQHLPWIGAATGDYADETESPRPFRRFSRERELADLSRLVELRGEAARLVIVTGATADEGIARCAISLGRSLSGAAERRVVIVCLDVAAEPLDALAADPRAPGLTDLLFGVASFSDAIHRENGSRCHVIPPGRGAREASGLVASDRLPLILTALKQTYDHVVVAAPPLGRTEGAERIAALDPTTILVTHPGAMATDAVQAFDALAAQGFGDIAMVTFTPETEAGSLPRAA</sequence>
<dbReference type="PANTHER" id="PTHR32309">
    <property type="entry name" value="TYROSINE-PROTEIN KINASE"/>
    <property type="match status" value="1"/>
</dbReference>
<dbReference type="RefSeq" id="WP_244616624.1">
    <property type="nucleotide sequence ID" value="NZ_CACSAS010000001.1"/>
</dbReference>
<reference evidence="2 3" key="1">
    <citation type="submission" date="2019-12" db="EMBL/GenBank/DDBJ databases">
        <authorList>
            <person name="Reyes-Prieto M."/>
        </authorList>
    </citation>
    <scope>NUCLEOTIDE SEQUENCE [LARGE SCALE GENOMIC DNA]</scope>
    <source>
        <strain evidence="2">HF14-78462</strain>
    </source>
</reference>
<accession>A0A5S9NKX8</accession>
<dbReference type="InterPro" id="IPR050445">
    <property type="entry name" value="Bact_polysacc_biosynth/exp"/>
</dbReference>
<proteinExistence type="predicted"/>
<evidence type="ECO:0000256" key="1">
    <source>
        <dbReference type="SAM" id="MobiDB-lite"/>
    </source>
</evidence>